<evidence type="ECO:0000256" key="4">
    <source>
        <dbReference type="ARBA" id="ARBA00022723"/>
    </source>
</evidence>
<dbReference type="SMART" id="SM00184">
    <property type="entry name" value="RING"/>
    <property type="match status" value="1"/>
</dbReference>
<keyword evidence="6" id="KW-0833">Ubl conjugation pathway</keyword>
<reference evidence="10" key="1">
    <citation type="submission" date="2021-08" db="EMBL/GenBank/DDBJ databases">
        <title>WGS assembly of Ceratopteris richardii.</title>
        <authorList>
            <person name="Marchant D.B."/>
            <person name="Chen G."/>
            <person name="Jenkins J."/>
            <person name="Shu S."/>
            <person name="Leebens-Mack J."/>
            <person name="Grimwood J."/>
            <person name="Schmutz J."/>
            <person name="Soltis P."/>
            <person name="Soltis D."/>
            <person name="Chen Z.-H."/>
        </authorList>
    </citation>
    <scope>NUCLEOTIDE SEQUENCE</scope>
    <source>
        <strain evidence="10">Whitten #5841</strain>
        <tissue evidence="10">Leaf</tissue>
    </source>
</reference>
<evidence type="ECO:0000256" key="6">
    <source>
        <dbReference type="ARBA" id="ARBA00022786"/>
    </source>
</evidence>
<dbReference type="OrthoDB" id="8062037at2759"/>
<evidence type="ECO:0000256" key="1">
    <source>
        <dbReference type="ARBA" id="ARBA00000900"/>
    </source>
</evidence>
<dbReference type="AlphaFoldDB" id="A0A8T2VE36"/>
<accession>A0A8T2VE36</accession>
<dbReference type="Proteomes" id="UP000825935">
    <property type="component" value="Chromosome 1"/>
</dbReference>
<evidence type="ECO:0000259" key="9">
    <source>
        <dbReference type="PROSITE" id="PS50089"/>
    </source>
</evidence>
<keyword evidence="3" id="KW-0808">Transferase</keyword>
<feature type="domain" description="RING-type" evidence="9">
    <location>
        <begin position="240"/>
        <end position="281"/>
    </location>
</feature>
<sequence length="320" mass="36300">MESVLSDLQRQLARKQNFEKAVVSLTQIVIKDYDSASPSDRNMIYKTVCRAATLLKTRYTAVGFWMVGLRLFEETLKVVTNPEEKETVNSYITKCHEIIGDLQQEPPATQQQAERGSRFLFEGQLTVDPEPPRPAWLVAQNLLSRMSERHWQSNATLGQTSTTEAPNSEQLVTNDIEELLQQMTGFTGSTPGLEEALQASLEQAGVIPRGTPPASKEVVAKLPVHDVTEPLLKQLGEVECAVCKEQLTIGVKMQEMPCKHFFHPDCLKPWLDEHNSCPICRYELRTDDHDYESKKERDKEFEEERKGAENALRGGEFMYI</sequence>
<dbReference type="EMBL" id="CM035406">
    <property type="protein sequence ID" value="KAH7445622.1"/>
    <property type="molecule type" value="Genomic_DNA"/>
</dbReference>
<evidence type="ECO:0000256" key="3">
    <source>
        <dbReference type="ARBA" id="ARBA00022679"/>
    </source>
</evidence>
<dbReference type="GO" id="GO:0016567">
    <property type="term" value="P:protein ubiquitination"/>
    <property type="evidence" value="ECO:0007669"/>
    <property type="project" value="TreeGrafter"/>
</dbReference>
<dbReference type="PROSITE" id="PS50089">
    <property type="entry name" value="ZF_RING_2"/>
    <property type="match status" value="1"/>
</dbReference>
<evidence type="ECO:0000256" key="7">
    <source>
        <dbReference type="ARBA" id="ARBA00022833"/>
    </source>
</evidence>
<evidence type="ECO:0000256" key="2">
    <source>
        <dbReference type="ARBA" id="ARBA00012483"/>
    </source>
</evidence>
<dbReference type="GO" id="GO:0008270">
    <property type="term" value="F:zinc ion binding"/>
    <property type="evidence" value="ECO:0007669"/>
    <property type="project" value="UniProtKB-KW"/>
</dbReference>
<dbReference type="GO" id="GO:0061630">
    <property type="term" value="F:ubiquitin protein ligase activity"/>
    <property type="evidence" value="ECO:0007669"/>
    <property type="project" value="UniProtKB-EC"/>
</dbReference>
<comment type="caution">
    <text evidence="10">The sequence shown here is derived from an EMBL/GenBank/DDBJ whole genome shotgun (WGS) entry which is preliminary data.</text>
</comment>
<dbReference type="OMA" id="YSVICRV"/>
<dbReference type="EC" id="2.3.2.27" evidence="2"/>
<keyword evidence="4" id="KW-0479">Metal-binding</keyword>
<dbReference type="Pfam" id="PF13639">
    <property type="entry name" value="zf-RING_2"/>
    <property type="match status" value="1"/>
</dbReference>
<keyword evidence="11" id="KW-1185">Reference proteome</keyword>
<proteinExistence type="predicted"/>
<evidence type="ECO:0000313" key="11">
    <source>
        <dbReference type="Proteomes" id="UP000825935"/>
    </source>
</evidence>
<evidence type="ECO:0000256" key="8">
    <source>
        <dbReference type="PROSITE-ProRule" id="PRU00175"/>
    </source>
</evidence>
<dbReference type="CDD" id="cd16667">
    <property type="entry name" value="RING-H2_RNF126-like"/>
    <property type="match status" value="1"/>
</dbReference>
<dbReference type="InterPro" id="IPR013083">
    <property type="entry name" value="Znf_RING/FYVE/PHD"/>
</dbReference>
<dbReference type="FunFam" id="3.30.40.10:FF:000127">
    <property type="entry name" value="E3 ubiquitin-protein ligase RNF181"/>
    <property type="match status" value="1"/>
</dbReference>
<evidence type="ECO:0000256" key="5">
    <source>
        <dbReference type="ARBA" id="ARBA00022771"/>
    </source>
</evidence>
<dbReference type="GO" id="GO:0005737">
    <property type="term" value="C:cytoplasm"/>
    <property type="evidence" value="ECO:0007669"/>
    <property type="project" value="TreeGrafter"/>
</dbReference>
<gene>
    <name evidence="10" type="ORF">KP509_01G018200</name>
</gene>
<dbReference type="PANTHER" id="PTHR15710:SF4">
    <property type="entry name" value="E3 UBIQUITIN-PROTEIN LIGASE AIP2"/>
    <property type="match status" value="1"/>
</dbReference>
<organism evidence="10 11">
    <name type="scientific">Ceratopteris richardii</name>
    <name type="common">Triangle waterfern</name>
    <dbReference type="NCBI Taxonomy" id="49495"/>
    <lineage>
        <taxon>Eukaryota</taxon>
        <taxon>Viridiplantae</taxon>
        <taxon>Streptophyta</taxon>
        <taxon>Embryophyta</taxon>
        <taxon>Tracheophyta</taxon>
        <taxon>Polypodiopsida</taxon>
        <taxon>Polypodiidae</taxon>
        <taxon>Polypodiales</taxon>
        <taxon>Pteridineae</taxon>
        <taxon>Pteridaceae</taxon>
        <taxon>Parkerioideae</taxon>
        <taxon>Ceratopteris</taxon>
    </lineage>
</organism>
<protein>
    <recommendedName>
        <fullName evidence="2">RING-type E3 ubiquitin transferase</fullName>
        <ecNumber evidence="2">2.3.2.27</ecNumber>
    </recommendedName>
</protein>
<evidence type="ECO:0000313" key="10">
    <source>
        <dbReference type="EMBL" id="KAH7445622.1"/>
    </source>
</evidence>
<keyword evidence="5 8" id="KW-0863">Zinc-finger</keyword>
<dbReference type="SUPFAM" id="SSF57850">
    <property type="entry name" value="RING/U-box"/>
    <property type="match status" value="1"/>
</dbReference>
<dbReference type="InterPro" id="IPR001841">
    <property type="entry name" value="Znf_RING"/>
</dbReference>
<keyword evidence="7" id="KW-0862">Zinc</keyword>
<dbReference type="PANTHER" id="PTHR15710">
    <property type="entry name" value="E3 UBIQUITIN-PROTEIN LIGASE PRAJA"/>
    <property type="match status" value="1"/>
</dbReference>
<name>A0A8T2VE36_CERRI</name>
<dbReference type="Gene3D" id="3.30.40.10">
    <property type="entry name" value="Zinc/RING finger domain, C3HC4 (zinc finger)"/>
    <property type="match status" value="1"/>
</dbReference>
<comment type="catalytic activity">
    <reaction evidence="1">
        <text>S-ubiquitinyl-[E2 ubiquitin-conjugating enzyme]-L-cysteine + [acceptor protein]-L-lysine = [E2 ubiquitin-conjugating enzyme]-L-cysteine + N(6)-ubiquitinyl-[acceptor protein]-L-lysine.</text>
        <dbReference type="EC" id="2.3.2.27"/>
    </reaction>
</comment>